<gene>
    <name evidence="2" type="ORF">UBAL3_80630066</name>
</gene>
<accession>C6HWN3</accession>
<reference evidence="2 3" key="1">
    <citation type="journal article" date="2009" name="Appl. Environ. Microbiol.">
        <title>Community genomic and proteomic analyses of chemoautotrophic iron-oxidizing "Leptospirillum rubarum" (Group II) and "Leptospirillum ferrodiazotrophum" (Group III) bacteria in acid mine drainage biofilms.</title>
        <authorList>
            <person name="Goltsman D.S."/>
            <person name="Denef V.J."/>
            <person name="Singer S.W."/>
            <person name="VerBerkmoes N.C."/>
            <person name="Lefsrud M."/>
            <person name="Mueller R.S."/>
            <person name="Dick G.J."/>
            <person name="Sun C.L."/>
            <person name="Wheeler K.E."/>
            <person name="Zemla A."/>
            <person name="Baker B.J."/>
            <person name="Hauser L."/>
            <person name="Land M."/>
            <person name="Shah M.B."/>
            <person name="Thelen M.P."/>
            <person name="Hettich R.L."/>
            <person name="Banfield J.F."/>
        </authorList>
    </citation>
    <scope>NUCLEOTIDE SEQUENCE [LARGE SCALE GENOMIC DNA]</scope>
</reference>
<feature type="region of interest" description="Disordered" evidence="1">
    <location>
        <begin position="1"/>
        <end position="88"/>
    </location>
</feature>
<feature type="region of interest" description="Disordered" evidence="1">
    <location>
        <begin position="238"/>
        <end position="263"/>
    </location>
</feature>
<organism evidence="2 3">
    <name type="scientific">Leptospirillum ferrodiazotrophum</name>
    <dbReference type="NCBI Taxonomy" id="412449"/>
    <lineage>
        <taxon>Bacteria</taxon>
        <taxon>Pseudomonadati</taxon>
        <taxon>Nitrospirota</taxon>
        <taxon>Nitrospiria</taxon>
        <taxon>Nitrospirales</taxon>
        <taxon>Nitrospiraceae</taxon>
        <taxon>Leptospirillum</taxon>
    </lineage>
</organism>
<keyword evidence="3" id="KW-1185">Reference proteome</keyword>
<feature type="compositionally biased region" description="Polar residues" evidence="1">
    <location>
        <begin position="1"/>
        <end position="13"/>
    </location>
</feature>
<evidence type="ECO:0000313" key="2">
    <source>
        <dbReference type="EMBL" id="EES53009.1"/>
    </source>
</evidence>
<dbReference type="AlphaFoldDB" id="C6HWN3"/>
<evidence type="ECO:0008006" key="4">
    <source>
        <dbReference type="Google" id="ProtNLM"/>
    </source>
</evidence>
<feature type="compositionally biased region" description="Basic and acidic residues" evidence="1">
    <location>
        <begin position="29"/>
        <end position="44"/>
    </location>
</feature>
<evidence type="ECO:0000313" key="3">
    <source>
        <dbReference type="Proteomes" id="UP000009374"/>
    </source>
</evidence>
<dbReference type="EMBL" id="GG693870">
    <property type="protein sequence ID" value="EES53009.1"/>
    <property type="molecule type" value="Genomic_DNA"/>
</dbReference>
<feature type="compositionally biased region" description="Basic and acidic residues" evidence="1">
    <location>
        <begin position="51"/>
        <end position="64"/>
    </location>
</feature>
<proteinExistence type="predicted"/>
<dbReference type="Proteomes" id="UP000009374">
    <property type="component" value="Unassembled WGS sequence"/>
</dbReference>
<evidence type="ECO:0000256" key="1">
    <source>
        <dbReference type="SAM" id="MobiDB-lite"/>
    </source>
</evidence>
<name>C6HWN3_9BACT</name>
<protein>
    <recommendedName>
        <fullName evidence="4">Flagellar assembly protein FliH/Type III secretion system HrpE domain-containing protein</fullName>
    </recommendedName>
</protein>
<feature type="compositionally biased region" description="Acidic residues" evidence="1">
    <location>
        <begin position="254"/>
        <end position="263"/>
    </location>
</feature>
<sequence length="263" mass="29113">MSSAGRSFSQWNPESFVRKAESTGSPSRDGGRDAPPSREGERTDPSSPKGRTSEKRSRGGDESPSRGGEPEEPELFDLSQKLEEVESRARAEGYEAGYAAGQKQIAEEMAPFRQAWLDWAAQVPDFEERRLETMAPKMVAILDRAFRRVLGESLSSPEGVRGLLGRLVREYAAGRTADLLVSPEDFQRVTRFDPEFVREMQERGVRVAASPDLSGHRVELRFQDRIVSFDPEEAAGSFKGALSGALPDVRPVDEEGGDDHDRT</sequence>